<dbReference type="RefSeq" id="WP_037548830.1">
    <property type="nucleotide sequence ID" value="NZ_JNUP01000067.1"/>
</dbReference>
<organism evidence="2 3">
    <name type="scientific">Spirochaeta lutea</name>
    <dbReference type="NCBI Taxonomy" id="1480694"/>
    <lineage>
        <taxon>Bacteria</taxon>
        <taxon>Pseudomonadati</taxon>
        <taxon>Spirochaetota</taxon>
        <taxon>Spirochaetia</taxon>
        <taxon>Spirochaetales</taxon>
        <taxon>Spirochaetaceae</taxon>
        <taxon>Spirochaeta</taxon>
    </lineage>
</organism>
<gene>
    <name evidence="2" type="ORF">DC28_11940</name>
</gene>
<dbReference type="Pfam" id="PF06445">
    <property type="entry name" value="GyrI-like"/>
    <property type="match status" value="1"/>
</dbReference>
<proteinExistence type="predicted"/>
<dbReference type="SMART" id="SM00871">
    <property type="entry name" value="AraC_E_bind"/>
    <property type="match status" value="1"/>
</dbReference>
<evidence type="ECO:0000313" key="3">
    <source>
        <dbReference type="Proteomes" id="UP000029692"/>
    </source>
</evidence>
<dbReference type="Proteomes" id="UP000029692">
    <property type="component" value="Unassembled WGS sequence"/>
</dbReference>
<reference evidence="2 3" key="1">
    <citation type="submission" date="2014-05" db="EMBL/GenBank/DDBJ databases">
        <title>De novo Genome Sequence of Spirocheata sp.</title>
        <authorList>
            <person name="Shivani Y."/>
            <person name="Subhash Y."/>
            <person name="Tushar L."/>
            <person name="Sasikala C."/>
            <person name="Ramana C.V."/>
        </authorList>
    </citation>
    <scope>NUCLEOTIDE SEQUENCE [LARGE SCALE GENOMIC DNA]</scope>
    <source>
        <strain evidence="2 3">JC230</strain>
    </source>
</reference>
<dbReference type="AlphaFoldDB" id="A0A098QUA3"/>
<dbReference type="SUPFAM" id="SSF55136">
    <property type="entry name" value="Probable bacterial effector-binding domain"/>
    <property type="match status" value="1"/>
</dbReference>
<sequence length="149" mass="16167">MEIKDVPETKTLAVNLTVPASGLPEAIGKTYAQIGAFMGAKGIPMTGAPYVLYRNMDMDALDIEIGFPAAPGSEGEGDIRPSVIPAGRVVTTIHLGPYGELEKTYTKVSEFAAQRNITLSPWMYESYLNSPEDTPPEELQTQLYFPIQG</sequence>
<dbReference type="InterPro" id="IPR011256">
    <property type="entry name" value="Reg_factor_effector_dom_sf"/>
</dbReference>
<dbReference type="InterPro" id="IPR029442">
    <property type="entry name" value="GyrI-like"/>
</dbReference>
<dbReference type="eggNOG" id="COG4978">
    <property type="taxonomic scope" value="Bacteria"/>
</dbReference>
<comment type="caution">
    <text evidence="2">The sequence shown here is derived from an EMBL/GenBank/DDBJ whole genome shotgun (WGS) entry which is preliminary data.</text>
</comment>
<protein>
    <recommendedName>
        <fullName evidence="1">AraC effector-binding domain-containing protein</fullName>
    </recommendedName>
</protein>
<evidence type="ECO:0000259" key="1">
    <source>
        <dbReference type="SMART" id="SM00871"/>
    </source>
</evidence>
<dbReference type="InterPro" id="IPR010499">
    <property type="entry name" value="AraC_E-bd"/>
</dbReference>
<evidence type="ECO:0000313" key="2">
    <source>
        <dbReference type="EMBL" id="KGE71176.1"/>
    </source>
</evidence>
<dbReference type="EMBL" id="JNUP01000067">
    <property type="protein sequence ID" value="KGE71176.1"/>
    <property type="molecule type" value="Genomic_DNA"/>
</dbReference>
<name>A0A098QUA3_9SPIO</name>
<accession>A0A098QUA3</accession>
<dbReference type="STRING" id="1480694.DC28_11940"/>
<keyword evidence="3" id="KW-1185">Reference proteome</keyword>
<feature type="domain" description="AraC effector-binding" evidence="1">
    <location>
        <begin position="1"/>
        <end position="148"/>
    </location>
</feature>
<dbReference type="Gene3D" id="3.20.80.10">
    <property type="entry name" value="Regulatory factor, effector binding domain"/>
    <property type="match status" value="1"/>
</dbReference>